<keyword evidence="5" id="KW-0804">Transcription</keyword>
<proteinExistence type="predicted"/>
<evidence type="ECO:0000256" key="6">
    <source>
        <dbReference type="PROSITE-ProRule" id="PRU00169"/>
    </source>
</evidence>
<evidence type="ECO:0000313" key="11">
    <source>
        <dbReference type="Proteomes" id="UP000019141"/>
    </source>
</evidence>
<feature type="domain" description="OmpR/PhoB-type" evidence="9">
    <location>
        <begin position="126"/>
        <end position="223"/>
    </location>
</feature>
<gene>
    <name evidence="10" type="ORF">ETSY1_43580</name>
</gene>
<organism evidence="10 11">
    <name type="scientific">Entotheonella factor</name>
    <dbReference type="NCBI Taxonomy" id="1429438"/>
    <lineage>
        <taxon>Bacteria</taxon>
        <taxon>Pseudomonadati</taxon>
        <taxon>Nitrospinota/Tectimicrobiota group</taxon>
        <taxon>Candidatus Tectimicrobiota</taxon>
        <taxon>Candidatus Entotheonellia</taxon>
        <taxon>Candidatus Entotheonellales</taxon>
        <taxon>Candidatus Entotheonellaceae</taxon>
        <taxon>Candidatus Entotheonella</taxon>
    </lineage>
</organism>
<dbReference type="InterPro" id="IPR016032">
    <property type="entry name" value="Sig_transdc_resp-reg_C-effctor"/>
</dbReference>
<dbReference type="InterPro" id="IPR001789">
    <property type="entry name" value="Sig_transdc_resp-reg_receiver"/>
</dbReference>
<dbReference type="InterPro" id="IPR001867">
    <property type="entry name" value="OmpR/PhoB-type_DNA-bd"/>
</dbReference>
<dbReference type="CDD" id="cd00383">
    <property type="entry name" value="trans_reg_C"/>
    <property type="match status" value="1"/>
</dbReference>
<dbReference type="GO" id="GO:0006355">
    <property type="term" value="P:regulation of DNA-templated transcription"/>
    <property type="evidence" value="ECO:0007669"/>
    <property type="project" value="InterPro"/>
</dbReference>
<dbReference type="SUPFAM" id="SSF52172">
    <property type="entry name" value="CheY-like"/>
    <property type="match status" value="1"/>
</dbReference>
<dbReference type="Gene3D" id="3.40.50.2300">
    <property type="match status" value="1"/>
</dbReference>
<sequence length="230" mass="25764">MRILLVEDDPDVAANIADYLDPRDVAVDFAYDGVSGLHWAVTEAYDVIVLDVMLPGIDGYTLCRRLRHDAQLATPILILTARDGLTDKIEGFEAGTDDYLVKPFALPELYHRLLALGRRRSKSPHEGRLRVADLICDPNSGKVERASQTIKLSHLDLKLLIALMRASPSFMSREQLEDQVWGEDSISDDIVRAHIYRLRKAIDRPFALPLVHTVHGLGYAIREPDTDASL</sequence>
<dbReference type="InterPro" id="IPR011006">
    <property type="entry name" value="CheY-like_superfamily"/>
</dbReference>
<evidence type="ECO:0000256" key="2">
    <source>
        <dbReference type="ARBA" id="ARBA00023012"/>
    </source>
</evidence>
<feature type="DNA-binding region" description="OmpR/PhoB-type" evidence="7">
    <location>
        <begin position="126"/>
        <end position="223"/>
    </location>
</feature>
<feature type="modified residue" description="4-aspartylphosphate" evidence="6">
    <location>
        <position position="51"/>
    </location>
</feature>
<accession>W4L339</accession>
<dbReference type="EMBL" id="AZHW01001480">
    <property type="protein sequence ID" value="ETW92447.1"/>
    <property type="molecule type" value="Genomic_DNA"/>
</dbReference>
<evidence type="ECO:0000313" key="10">
    <source>
        <dbReference type="EMBL" id="ETW92447.1"/>
    </source>
</evidence>
<reference evidence="10 11" key="1">
    <citation type="journal article" date="2014" name="Nature">
        <title>An environmental bacterial taxon with a large and distinct metabolic repertoire.</title>
        <authorList>
            <person name="Wilson M.C."/>
            <person name="Mori T."/>
            <person name="Ruckert C."/>
            <person name="Uria A.R."/>
            <person name="Helf M.J."/>
            <person name="Takada K."/>
            <person name="Gernert C."/>
            <person name="Steffens U.A."/>
            <person name="Heycke N."/>
            <person name="Schmitt S."/>
            <person name="Rinke C."/>
            <person name="Helfrich E.J."/>
            <person name="Brachmann A.O."/>
            <person name="Gurgui C."/>
            <person name="Wakimoto T."/>
            <person name="Kracht M."/>
            <person name="Crusemann M."/>
            <person name="Hentschel U."/>
            <person name="Abe I."/>
            <person name="Matsunaga S."/>
            <person name="Kalinowski J."/>
            <person name="Takeyama H."/>
            <person name="Piel J."/>
        </authorList>
    </citation>
    <scope>NUCLEOTIDE SEQUENCE [LARGE SCALE GENOMIC DNA]</scope>
    <source>
        <strain evidence="11">TSY1</strain>
    </source>
</reference>
<dbReference type="PANTHER" id="PTHR48111:SF22">
    <property type="entry name" value="REGULATOR OF RPOS"/>
    <property type="match status" value="1"/>
</dbReference>
<evidence type="ECO:0000256" key="7">
    <source>
        <dbReference type="PROSITE-ProRule" id="PRU01091"/>
    </source>
</evidence>
<keyword evidence="3" id="KW-0805">Transcription regulation</keyword>
<dbReference type="SUPFAM" id="SSF46894">
    <property type="entry name" value="C-terminal effector domain of the bipartite response regulators"/>
    <property type="match status" value="1"/>
</dbReference>
<evidence type="ECO:0000259" key="8">
    <source>
        <dbReference type="PROSITE" id="PS50110"/>
    </source>
</evidence>
<keyword evidence="1 6" id="KW-0597">Phosphoprotein</keyword>
<dbReference type="GO" id="GO:0032993">
    <property type="term" value="C:protein-DNA complex"/>
    <property type="evidence" value="ECO:0007669"/>
    <property type="project" value="TreeGrafter"/>
</dbReference>
<dbReference type="GO" id="GO:0000156">
    <property type="term" value="F:phosphorelay response regulator activity"/>
    <property type="evidence" value="ECO:0007669"/>
    <property type="project" value="TreeGrafter"/>
</dbReference>
<dbReference type="PROSITE" id="PS50110">
    <property type="entry name" value="RESPONSE_REGULATORY"/>
    <property type="match status" value="1"/>
</dbReference>
<dbReference type="SMART" id="SM00862">
    <property type="entry name" value="Trans_reg_C"/>
    <property type="match status" value="1"/>
</dbReference>
<dbReference type="InterPro" id="IPR036388">
    <property type="entry name" value="WH-like_DNA-bd_sf"/>
</dbReference>
<evidence type="ECO:0000256" key="4">
    <source>
        <dbReference type="ARBA" id="ARBA00023125"/>
    </source>
</evidence>
<dbReference type="PANTHER" id="PTHR48111">
    <property type="entry name" value="REGULATOR OF RPOS"/>
    <property type="match status" value="1"/>
</dbReference>
<dbReference type="Pfam" id="PF00486">
    <property type="entry name" value="Trans_reg_C"/>
    <property type="match status" value="1"/>
</dbReference>
<dbReference type="Pfam" id="PF00072">
    <property type="entry name" value="Response_reg"/>
    <property type="match status" value="1"/>
</dbReference>
<dbReference type="FunFam" id="3.40.50.2300:FF:000001">
    <property type="entry name" value="DNA-binding response regulator PhoB"/>
    <property type="match status" value="1"/>
</dbReference>
<dbReference type="AlphaFoldDB" id="W4L339"/>
<dbReference type="GO" id="GO:0000976">
    <property type="term" value="F:transcription cis-regulatory region binding"/>
    <property type="evidence" value="ECO:0007669"/>
    <property type="project" value="TreeGrafter"/>
</dbReference>
<protein>
    <submittedName>
        <fullName evidence="10">XRE family transcriptional regulator</fullName>
    </submittedName>
</protein>
<feature type="domain" description="Response regulatory" evidence="8">
    <location>
        <begin position="2"/>
        <end position="117"/>
    </location>
</feature>
<evidence type="ECO:0000256" key="1">
    <source>
        <dbReference type="ARBA" id="ARBA00022553"/>
    </source>
</evidence>
<dbReference type="GO" id="GO:0005829">
    <property type="term" value="C:cytosol"/>
    <property type="evidence" value="ECO:0007669"/>
    <property type="project" value="TreeGrafter"/>
</dbReference>
<dbReference type="SMART" id="SM00448">
    <property type="entry name" value="REC"/>
    <property type="match status" value="1"/>
</dbReference>
<evidence type="ECO:0000259" key="9">
    <source>
        <dbReference type="PROSITE" id="PS51755"/>
    </source>
</evidence>
<evidence type="ECO:0000256" key="5">
    <source>
        <dbReference type="ARBA" id="ARBA00023163"/>
    </source>
</evidence>
<keyword evidence="11" id="KW-1185">Reference proteome</keyword>
<dbReference type="InterPro" id="IPR039420">
    <property type="entry name" value="WalR-like"/>
</dbReference>
<keyword evidence="4 7" id="KW-0238">DNA-binding</keyword>
<dbReference type="HOGENOM" id="CLU_000445_30_1_7"/>
<dbReference type="Gene3D" id="1.10.10.10">
    <property type="entry name" value="Winged helix-like DNA-binding domain superfamily/Winged helix DNA-binding domain"/>
    <property type="match status" value="1"/>
</dbReference>
<comment type="caution">
    <text evidence="10">The sequence shown here is derived from an EMBL/GenBank/DDBJ whole genome shotgun (WGS) entry which is preliminary data.</text>
</comment>
<dbReference type="Proteomes" id="UP000019141">
    <property type="component" value="Unassembled WGS sequence"/>
</dbReference>
<dbReference type="PROSITE" id="PS51755">
    <property type="entry name" value="OMPR_PHOB"/>
    <property type="match status" value="1"/>
</dbReference>
<name>W4L339_ENTF1</name>
<keyword evidence="2" id="KW-0902">Two-component regulatory system</keyword>
<evidence type="ECO:0000256" key="3">
    <source>
        <dbReference type="ARBA" id="ARBA00023015"/>
    </source>
</evidence>